<dbReference type="AlphaFoldDB" id="A0A8T3V8R2"/>
<dbReference type="Proteomes" id="UP000762703">
    <property type="component" value="Unassembled WGS sequence"/>
</dbReference>
<protein>
    <submittedName>
        <fullName evidence="1">Uncharacterized protein</fullName>
    </submittedName>
</protein>
<comment type="caution">
    <text evidence="1">The sequence shown here is derived from an EMBL/GenBank/DDBJ whole genome shotgun (WGS) entry which is preliminary data.</text>
</comment>
<organism evidence="1 2">
    <name type="scientific">Methanobrevibacter millerae</name>
    <dbReference type="NCBI Taxonomy" id="230361"/>
    <lineage>
        <taxon>Archaea</taxon>
        <taxon>Methanobacteriati</taxon>
        <taxon>Methanobacteriota</taxon>
        <taxon>Methanomada group</taxon>
        <taxon>Methanobacteria</taxon>
        <taxon>Methanobacteriales</taxon>
        <taxon>Methanobacteriaceae</taxon>
        <taxon>Methanobrevibacter</taxon>
    </lineage>
</organism>
<proteinExistence type="predicted"/>
<dbReference type="RefSeq" id="WP_303736105.1">
    <property type="nucleotide sequence ID" value="NZ_SUTE01000011.1"/>
</dbReference>
<gene>
    <name evidence="1" type="ORF">E7Z73_01765</name>
</gene>
<evidence type="ECO:0000313" key="2">
    <source>
        <dbReference type="Proteomes" id="UP000762703"/>
    </source>
</evidence>
<sequence>MPDNPIIQNNINQCMAMNNNGTSLSYDSFDYGDYGDYEEYGDFICDLDDMRDRVDNKEFPDDHPIYLLDIWSIDWTIGFEELEEADTDLDDITSRHTYYGFDEDQFLVIVNAYERDIGEQPWTGDDIGEYLEDTYGLENDYY</sequence>
<dbReference type="EMBL" id="SUTE01000011">
    <property type="protein sequence ID" value="MBE6504459.1"/>
    <property type="molecule type" value="Genomic_DNA"/>
</dbReference>
<reference evidence="1" key="1">
    <citation type="submission" date="2019-04" db="EMBL/GenBank/DDBJ databases">
        <title>Evolution of Biomass-Degrading Anaerobic Consortia Revealed by Metagenomics.</title>
        <authorList>
            <person name="Peng X."/>
        </authorList>
    </citation>
    <scope>NUCLEOTIDE SEQUENCE</scope>
    <source>
        <strain evidence="1">SIG12</strain>
    </source>
</reference>
<evidence type="ECO:0000313" key="1">
    <source>
        <dbReference type="EMBL" id="MBE6504459.1"/>
    </source>
</evidence>
<name>A0A8T3V8R2_9EURY</name>
<accession>A0A8T3V8R2</accession>